<evidence type="ECO:0000256" key="5">
    <source>
        <dbReference type="ARBA" id="ARBA00023136"/>
    </source>
</evidence>
<keyword evidence="6" id="KW-0325">Glycoprotein</keyword>
<feature type="compositionally biased region" description="Polar residues" evidence="7">
    <location>
        <begin position="612"/>
        <end position="621"/>
    </location>
</feature>
<evidence type="ECO:0000256" key="1">
    <source>
        <dbReference type="ARBA" id="ARBA00004370"/>
    </source>
</evidence>
<dbReference type="Pfam" id="PF06060">
    <property type="entry name" value="Mesothelin"/>
    <property type="match status" value="1"/>
</dbReference>
<keyword evidence="5" id="KW-0472">Membrane</keyword>
<dbReference type="GO" id="GO:0009986">
    <property type="term" value="C:cell surface"/>
    <property type="evidence" value="ECO:0007669"/>
    <property type="project" value="TreeGrafter"/>
</dbReference>
<evidence type="ECO:0000256" key="6">
    <source>
        <dbReference type="ARBA" id="ARBA00023180"/>
    </source>
</evidence>
<dbReference type="InterPro" id="IPR026664">
    <property type="entry name" value="Stereocilin-rel"/>
</dbReference>
<feature type="region of interest" description="Disordered" evidence="7">
    <location>
        <begin position="731"/>
        <end position="852"/>
    </location>
</feature>
<feature type="compositionally biased region" description="Polar residues" evidence="7">
    <location>
        <begin position="788"/>
        <end position="801"/>
    </location>
</feature>
<dbReference type="PANTHER" id="PTHR23412:SF15">
    <property type="entry name" value="MESOTHELIN-LIKE PROTEIN"/>
    <property type="match status" value="1"/>
</dbReference>
<feature type="compositionally biased region" description="Low complexity" evidence="7">
    <location>
        <begin position="632"/>
        <end position="651"/>
    </location>
</feature>
<feature type="compositionally biased region" description="Polar residues" evidence="7">
    <location>
        <begin position="816"/>
        <end position="842"/>
    </location>
</feature>
<dbReference type="STRING" id="372326.A0A1V4KSK2"/>
<comment type="similarity">
    <text evidence="2">Belongs to the mesothelin family.</text>
</comment>
<keyword evidence="4" id="KW-0130">Cell adhesion</keyword>
<dbReference type="OrthoDB" id="9909579at2759"/>
<dbReference type="AlphaFoldDB" id="A0A1V4KSK2"/>
<feature type="chain" id="PRO_5012889495" evidence="8">
    <location>
        <begin position="25"/>
        <end position="875"/>
    </location>
</feature>
<dbReference type="GO" id="GO:0016020">
    <property type="term" value="C:membrane"/>
    <property type="evidence" value="ECO:0007669"/>
    <property type="project" value="UniProtKB-SubCell"/>
</dbReference>
<evidence type="ECO:0000313" key="10">
    <source>
        <dbReference type="Proteomes" id="UP000190648"/>
    </source>
</evidence>
<feature type="signal peptide" evidence="8">
    <location>
        <begin position="1"/>
        <end position="24"/>
    </location>
</feature>
<dbReference type="EMBL" id="LSYS01001700">
    <property type="protein sequence ID" value="OPJ87438.1"/>
    <property type="molecule type" value="Genomic_DNA"/>
</dbReference>
<evidence type="ECO:0000256" key="7">
    <source>
        <dbReference type="SAM" id="MobiDB-lite"/>
    </source>
</evidence>
<keyword evidence="10" id="KW-1185">Reference proteome</keyword>
<evidence type="ECO:0000256" key="4">
    <source>
        <dbReference type="ARBA" id="ARBA00022889"/>
    </source>
</evidence>
<gene>
    <name evidence="9" type="ORF">AV530_000917</name>
</gene>
<dbReference type="GO" id="GO:0007160">
    <property type="term" value="P:cell-matrix adhesion"/>
    <property type="evidence" value="ECO:0007669"/>
    <property type="project" value="TreeGrafter"/>
</dbReference>
<reference evidence="9 10" key="1">
    <citation type="submission" date="2016-02" db="EMBL/GenBank/DDBJ databases">
        <title>Band-tailed pigeon sequencing and assembly.</title>
        <authorList>
            <person name="Soares A.E."/>
            <person name="Novak B.J."/>
            <person name="Rice E.S."/>
            <person name="O'Connell B."/>
            <person name="Chang D."/>
            <person name="Weber S."/>
            <person name="Shapiro B."/>
        </authorList>
    </citation>
    <scope>NUCLEOTIDE SEQUENCE [LARGE SCALE GENOMIC DNA]</scope>
    <source>
        <strain evidence="9">BTP2013</strain>
        <tissue evidence="9">Blood</tissue>
    </source>
</reference>
<sequence length="875" mass="91404">MVWAVPAAIALGLCFSANLGKAAAATLIMGAVQFTAEQHPDLSASLLEGFPCIPASDLPAATILAFAQGLQSDPAELSAAQLSCLASLLAAKNLTADFSQYPPDLLLFFDLDELDAGTCKAFYARASRGNLELLPRGSAQRAGLLHGALTCLGVRSSHLHPEQLSSLGGLVCDMEPETITASDPGVLENLKLCPALTGAQRDALNTVLLRAGTAYGDPSSWDLQTLQNLGPLVLALNQTTLSLVAEAVREAFVRSIVAAYGSQERSQREKSLTILRTLTASSRPRLKRNAGRCLYAPITASTVSDPLLLIDYDTVEQFDLCMSSDVVKTSLKALLEQPLTMAYIRVVRKKLDQAYPSGLPDEQLKLLGSLSRLYTPEEISRWWVTSSDTLSVLLNPMYGKWGDAQIQQLIRRYLDLGGSLTGPLLQKIGGKNLCNLQEEDIKRISPEAIRTAGRLNVSSCSQTKKDQLYQKAREAFAGQAGSPGVYLCRIGPYLGGAPVQDLKDLAEVGVTINITTFLALNPDELQKLSVTDVKNLLGENLPYLKDVENEPSVMHWVQRQSQRELDCVLGIGLQGGTVPSPQPPTSASVTPTATVPAPTTLPTVPTPIAISSHPTAHSSTGPHKVPTPSLTPPGTDTPVPSTTGSPPVTSTAQPAPTTGPIVPCSIHPAVPSSTATPPAVTLLSTILATVKPNATSPSSVPPPAVTHSATTTSVVPNSVVTTHKTSTLLVSSNPPAPGGTIHPAPATPNTVTPSTHSAPSTLVPHSPSAHTEVNPSPQPTPSPHSTQKNVVSSTAETTTLDCMTGAPPASPSPSSTNTASETGKKTTTGAPQSPGPTSTGIINLTPEPGSGSHLSPCLVSVLMVAVGTCLLRGLL</sequence>
<protein>
    <submittedName>
        <fullName evidence="9">Mesothelin-like protein</fullName>
    </submittedName>
</protein>
<accession>A0A1V4KSK2</accession>
<keyword evidence="3 8" id="KW-0732">Signal</keyword>
<feature type="compositionally biased region" description="Polar residues" evidence="7">
    <location>
        <begin position="747"/>
        <end position="760"/>
    </location>
</feature>
<organism evidence="9 10">
    <name type="scientific">Patagioenas fasciata monilis</name>
    <dbReference type="NCBI Taxonomy" id="372326"/>
    <lineage>
        <taxon>Eukaryota</taxon>
        <taxon>Metazoa</taxon>
        <taxon>Chordata</taxon>
        <taxon>Craniata</taxon>
        <taxon>Vertebrata</taxon>
        <taxon>Euteleostomi</taxon>
        <taxon>Archelosauria</taxon>
        <taxon>Archosauria</taxon>
        <taxon>Dinosauria</taxon>
        <taxon>Saurischia</taxon>
        <taxon>Theropoda</taxon>
        <taxon>Coelurosauria</taxon>
        <taxon>Aves</taxon>
        <taxon>Neognathae</taxon>
        <taxon>Neoaves</taxon>
        <taxon>Columbimorphae</taxon>
        <taxon>Columbiformes</taxon>
        <taxon>Columbidae</taxon>
        <taxon>Patagioenas</taxon>
    </lineage>
</organism>
<proteinExistence type="inferred from homology"/>
<evidence type="ECO:0000256" key="8">
    <source>
        <dbReference type="SAM" id="SignalP"/>
    </source>
</evidence>
<evidence type="ECO:0000256" key="3">
    <source>
        <dbReference type="ARBA" id="ARBA00022729"/>
    </source>
</evidence>
<dbReference type="InterPro" id="IPR010335">
    <property type="entry name" value="Mesothelin"/>
</dbReference>
<comment type="subcellular location">
    <subcellularLocation>
        <location evidence="1">Membrane</location>
    </subcellularLocation>
</comment>
<evidence type="ECO:0000313" key="9">
    <source>
        <dbReference type="EMBL" id="OPJ87438.1"/>
    </source>
</evidence>
<feature type="region of interest" description="Disordered" evidence="7">
    <location>
        <begin position="610"/>
        <end position="659"/>
    </location>
</feature>
<name>A0A1V4KSK2_PATFA</name>
<dbReference type="PANTHER" id="PTHR23412">
    <property type="entry name" value="STEREOCILIN RELATED"/>
    <property type="match status" value="1"/>
</dbReference>
<evidence type="ECO:0000256" key="2">
    <source>
        <dbReference type="ARBA" id="ARBA00011016"/>
    </source>
</evidence>
<comment type="caution">
    <text evidence="9">The sequence shown here is derived from an EMBL/GenBank/DDBJ whole genome shotgun (WGS) entry which is preliminary data.</text>
</comment>
<dbReference type="Proteomes" id="UP000190648">
    <property type="component" value="Unassembled WGS sequence"/>
</dbReference>